<feature type="chain" id="PRO_5004016378" evidence="1">
    <location>
        <begin position="30"/>
        <end position="154"/>
    </location>
</feature>
<sequence>MKYKQAIKTIGAVSTIGTSLLLAGIMALADTNTKAGPLTLVKIMQDQGMYMEKITAGIIREDWQQVSESALRIAGHPQPPLTEKIRILGFVGSDVNTYKNYDKKTSQAGQELSQAAERQDGILVVSAFATLQTSCLSCHQHFRIPFQEYFYEHR</sequence>
<accession>M1PC86</accession>
<dbReference type="SUPFAM" id="SSF47175">
    <property type="entry name" value="Cytochromes"/>
    <property type="match status" value="1"/>
</dbReference>
<dbReference type="GO" id="GO:0009055">
    <property type="term" value="F:electron transfer activity"/>
    <property type="evidence" value="ECO:0007669"/>
    <property type="project" value="InterPro"/>
</dbReference>
<dbReference type="HOGENOM" id="CLU_140302_0_0_7"/>
<evidence type="ECO:0000313" key="3">
    <source>
        <dbReference type="Proteomes" id="UP000011721"/>
    </source>
</evidence>
<evidence type="ECO:0000313" key="2">
    <source>
        <dbReference type="EMBL" id="AGF77360.1"/>
    </source>
</evidence>
<keyword evidence="1" id="KW-0732">Signal</keyword>
<dbReference type="Gene3D" id="1.20.120.10">
    <property type="entry name" value="Cytochrome c/b562"/>
    <property type="match status" value="1"/>
</dbReference>
<dbReference type="PROSITE" id="PS51009">
    <property type="entry name" value="CYTCII"/>
    <property type="match status" value="1"/>
</dbReference>
<gene>
    <name evidence="2" type="ordered locus">UWK_00782</name>
</gene>
<feature type="signal peptide" evidence="1">
    <location>
        <begin position="1"/>
        <end position="29"/>
    </location>
</feature>
<dbReference type="GO" id="GO:0005506">
    <property type="term" value="F:iron ion binding"/>
    <property type="evidence" value="ECO:0007669"/>
    <property type="project" value="InterPro"/>
</dbReference>
<dbReference type="KEGG" id="dsf:UWK_00782"/>
<dbReference type="InterPro" id="IPR002321">
    <property type="entry name" value="Cyt_c_II"/>
</dbReference>
<dbReference type="PATRIC" id="fig|1167006.5.peg.889"/>
<keyword evidence="3" id="KW-1185">Reference proteome</keyword>
<dbReference type="eggNOG" id="COG3909">
    <property type="taxonomic scope" value="Bacteria"/>
</dbReference>
<dbReference type="AlphaFoldDB" id="M1PC86"/>
<evidence type="ECO:0000256" key="1">
    <source>
        <dbReference type="SAM" id="SignalP"/>
    </source>
</evidence>
<dbReference type="Proteomes" id="UP000011721">
    <property type="component" value="Chromosome"/>
</dbReference>
<dbReference type="EMBL" id="CP003985">
    <property type="protein sequence ID" value="AGF77360.1"/>
    <property type="molecule type" value="Genomic_DNA"/>
</dbReference>
<name>M1PC86_DESSD</name>
<dbReference type="STRING" id="1167006.UWK_00782"/>
<organism evidence="2 3">
    <name type="scientific">Desulfocapsa sulfexigens (strain DSM 10523 / SB164P1)</name>
    <dbReference type="NCBI Taxonomy" id="1167006"/>
    <lineage>
        <taxon>Bacteria</taxon>
        <taxon>Pseudomonadati</taxon>
        <taxon>Thermodesulfobacteriota</taxon>
        <taxon>Desulfobulbia</taxon>
        <taxon>Desulfobulbales</taxon>
        <taxon>Desulfocapsaceae</taxon>
        <taxon>Desulfocapsa</taxon>
    </lineage>
</organism>
<reference evidence="3" key="1">
    <citation type="journal article" date="2013" name="Stand. Genomic Sci.">
        <title>Complete genome sequence of Desulfocapsa sulfexigens, a marine deltaproteobacterium specialized in disproportionating inorganic sulfur compounds.</title>
        <authorList>
            <person name="Finster K.W."/>
            <person name="Kjeldsen K.U."/>
            <person name="Kube M."/>
            <person name="Reinhardt R."/>
            <person name="Mussmann M."/>
            <person name="Amann R."/>
            <person name="Schreiber L."/>
        </authorList>
    </citation>
    <scope>NUCLEOTIDE SEQUENCE [LARGE SCALE GENOMIC DNA]</scope>
    <source>
        <strain evidence="3">DSM 10523 / SB164P1</strain>
    </source>
</reference>
<proteinExistence type="predicted"/>
<dbReference type="GO" id="GO:0022900">
    <property type="term" value="P:electron transport chain"/>
    <property type="evidence" value="ECO:0007669"/>
    <property type="project" value="InterPro"/>
</dbReference>
<protein>
    <submittedName>
        <fullName evidence="2">Cytochrome C</fullName>
    </submittedName>
</protein>
<dbReference type="GO" id="GO:0020037">
    <property type="term" value="F:heme binding"/>
    <property type="evidence" value="ECO:0007669"/>
    <property type="project" value="InterPro"/>
</dbReference>
<dbReference type="RefSeq" id="WP_015403056.1">
    <property type="nucleotide sequence ID" value="NC_020304.1"/>
</dbReference>
<dbReference type="InterPro" id="IPR010980">
    <property type="entry name" value="Cyt_c/b562"/>
</dbReference>